<dbReference type="PANTHER" id="PTHR23070">
    <property type="entry name" value="BCS1 AAA-TYPE ATPASE"/>
    <property type="match status" value="1"/>
</dbReference>
<feature type="transmembrane region" description="Helical" evidence="2">
    <location>
        <begin position="12"/>
        <end position="34"/>
    </location>
</feature>
<dbReference type="InterPro" id="IPR025753">
    <property type="entry name" value="AAA_N_dom"/>
</dbReference>
<evidence type="ECO:0000313" key="4">
    <source>
        <dbReference type="EnsemblPlants" id="EMT05917"/>
    </source>
</evidence>
<organism evidence="4">
    <name type="scientific">Aegilops tauschii</name>
    <name type="common">Tausch's goatgrass</name>
    <name type="synonym">Aegilops squarrosa</name>
    <dbReference type="NCBI Taxonomy" id="37682"/>
    <lineage>
        <taxon>Eukaryota</taxon>
        <taxon>Viridiplantae</taxon>
        <taxon>Streptophyta</taxon>
        <taxon>Embryophyta</taxon>
        <taxon>Tracheophyta</taxon>
        <taxon>Spermatophyta</taxon>
        <taxon>Magnoliopsida</taxon>
        <taxon>Liliopsida</taxon>
        <taxon>Poales</taxon>
        <taxon>Poaceae</taxon>
        <taxon>BOP clade</taxon>
        <taxon>Pooideae</taxon>
        <taxon>Triticodae</taxon>
        <taxon>Triticeae</taxon>
        <taxon>Triticinae</taxon>
        <taxon>Aegilops</taxon>
    </lineage>
</organism>
<keyword evidence="2" id="KW-0812">Transmembrane</keyword>
<feature type="region of interest" description="Disordered" evidence="1">
    <location>
        <begin position="212"/>
        <end position="285"/>
    </location>
</feature>
<dbReference type="AlphaFoldDB" id="M8BSH6"/>
<reference evidence="4" key="1">
    <citation type="submission" date="2015-06" db="UniProtKB">
        <authorList>
            <consortium name="EnsemblPlants"/>
        </authorList>
    </citation>
    <scope>IDENTIFICATION</scope>
</reference>
<accession>M8BSH6</accession>
<keyword evidence="2" id="KW-1133">Transmembrane helix</keyword>
<feature type="compositionally biased region" description="Acidic residues" evidence="1">
    <location>
        <begin position="223"/>
        <end position="237"/>
    </location>
</feature>
<feature type="domain" description="AAA-type ATPase N-terminal" evidence="3">
    <location>
        <begin position="32"/>
        <end position="131"/>
    </location>
</feature>
<dbReference type="EnsemblPlants" id="EMT05917">
    <property type="protein sequence ID" value="EMT05917"/>
    <property type="gene ID" value="F775_00286"/>
</dbReference>
<evidence type="ECO:0000256" key="2">
    <source>
        <dbReference type="SAM" id="Phobius"/>
    </source>
</evidence>
<dbReference type="Pfam" id="PF14363">
    <property type="entry name" value="AAA_assoc"/>
    <property type="match status" value="1"/>
</dbReference>
<evidence type="ECO:0000259" key="3">
    <source>
        <dbReference type="Pfam" id="PF14363"/>
    </source>
</evidence>
<keyword evidence="2" id="KW-0472">Membrane</keyword>
<feature type="compositionally biased region" description="Basic and acidic residues" evidence="1">
    <location>
        <begin position="212"/>
        <end position="222"/>
    </location>
</feature>
<name>M8BSH6_AEGTA</name>
<protein>
    <recommendedName>
        <fullName evidence="3">AAA-type ATPase N-terminal domain-containing protein</fullName>
    </recommendedName>
</protein>
<sequence>MMGAVLDHLRSSAWYYLTAVLATCARIGVVRTYFNQYLRRPVRRLLPFLDPFVTIDIAAKPEEYSFSYQGKVKSSDAYAEWLAYLSAVCSREARELRAEGAGEGHGFVLSLREGQVVADDFKGVTMSWSAVAEEKTTTWRASGRCCRLTLPERHRRLVVDEYLPHVRRAGQEVMFGNRPRRLYSNKKELSYHARDADACLARLIDQLKERKAAEEDKESKTADEDDEQNAAKEEEEDKRETEKVASKSKSKKEKSEACQVVTNGAHTGASGVSVSSSTDSLLIDS</sequence>
<feature type="compositionally biased region" description="Low complexity" evidence="1">
    <location>
        <begin position="267"/>
        <end position="285"/>
    </location>
</feature>
<dbReference type="InterPro" id="IPR050747">
    <property type="entry name" value="Mitochondrial_chaperone_BCS1"/>
</dbReference>
<evidence type="ECO:0000256" key="1">
    <source>
        <dbReference type="SAM" id="MobiDB-lite"/>
    </source>
</evidence>
<proteinExistence type="predicted"/>